<feature type="domain" description="Oxo-4-hydroxy-4-carboxy-5-ureidoimidazoline decarboxylase" evidence="8">
    <location>
        <begin position="13"/>
        <end position="161"/>
    </location>
</feature>
<dbReference type="PANTHER" id="PTHR43466:SF1">
    <property type="entry name" value="2-OXO-4-HYDROXY-4-CARBOXY-5-UREIDOIMIDAZOLINE DECARBOXYLASE-RELATED"/>
    <property type="match status" value="1"/>
</dbReference>
<evidence type="ECO:0000313" key="10">
    <source>
        <dbReference type="Proteomes" id="UP000638353"/>
    </source>
</evidence>
<dbReference type="GO" id="GO:0019628">
    <property type="term" value="P:urate catabolic process"/>
    <property type="evidence" value="ECO:0007669"/>
    <property type="project" value="TreeGrafter"/>
</dbReference>
<feature type="region of interest" description="Disordered" evidence="7">
    <location>
        <begin position="69"/>
        <end position="96"/>
    </location>
</feature>
<evidence type="ECO:0000256" key="7">
    <source>
        <dbReference type="SAM" id="MobiDB-lite"/>
    </source>
</evidence>
<dbReference type="GO" id="GO:0051997">
    <property type="term" value="F:2-oxo-4-hydroxy-4-carboxy-5-ureidoimidazoline decarboxylase activity"/>
    <property type="evidence" value="ECO:0007669"/>
    <property type="project" value="UniProtKB-EC"/>
</dbReference>
<dbReference type="AlphaFoldDB" id="A0A918WUZ6"/>
<dbReference type="InterPro" id="IPR036778">
    <property type="entry name" value="OHCU_decarboxylase_sf"/>
</dbReference>
<evidence type="ECO:0000256" key="1">
    <source>
        <dbReference type="ARBA" id="ARBA00001163"/>
    </source>
</evidence>
<protein>
    <recommendedName>
        <fullName evidence="3">2-oxo-4-hydroxy-4-carboxy-5-ureidoimidazoline decarboxylase</fullName>
        <ecNumber evidence="3">4.1.1.97</ecNumber>
    </recommendedName>
</protein>
<dbReference type="RefSeq" id="WP_189822877.1">
    <property type="nucleotide sequence ID" value="NZ_BMVC01000003.1"/>
</dbReference>
<dbReference type="Proteomes" id="UP000638353">
    <property type="component" value="Unassembled WGS sequence"/>
</dbReference>
<sequence>MTSVQTPGLSRFNHLSESAAQAELHEVCASSAWGSKLVAQRPYASAEELFLASDAALAELTAEDLAEAMAGHPPIGRPKPGDPTSSREQRGMAGASEELKAEMLELNLAYQEKFGHVFLICATGATGEQMRDAVRERSGNSPEQEREIVRTELGKINRIRLTRLVESPADSGEEN</sequence>
<evidence type="ECO:0000256" key="5">
    <source>
        <dbReference type="ARBA" id="ARBA00022793"/>
    </source>
</evidence>
<dbReference type="PANTHER" id="PTHR43466">
    <property type="entry name" value="2-OXO-4-HYDROXY-4-CARBOXY-5-UREIDOIMIDAZOLINE DECARBOXYLASE-RELATED"/>
    <property type="match status" value="1"/>
</dbReference>
<evidence type="ECO:0000256" key="3">
    <source>
        <dbReference type="ARBA" id="ARBA00012257"/>
    </source>
</evidence>
<dbReference type="NCBIfam" id="NF010372">
    <property type="entry name" value="PRK13798.1"/>
    <property type="match status" value="1"/>
</dbReference>
<evidence type="ECO:0000256" key="4">
    <source>
        <dbReference type="ARBA" id="ARBA00022631"/>
    </source>
</evidence>
<reference evidence="9" key="2">
    <citation type="submission" date="2020-09" db="EMBL/GenBank/DDBJ databases">
        <authorList>
            <person name="Sun Q."/>
            <person name="Ohkuma M."/>
        </authorList>
    </citation>
    <scope>NUCLEOTIDE SEQUENCE</scope>
    <source>
        <strain evidence="9">JCM 4637</strain>
    </source>
</reference>
<keyword evidence="6" id="KW-0456">Lyase</keyword>
<evidence type="ECO:0000259" key="8">
    <source>
        <dbReference type="Pfam" id="PF09349"/>
    </source>
</evidence>
<gene>
    <name evidence="9" type="ORF">GCM10010334_16900</name>
</gene>
<evidence type="ECO:0000256" key="6">
    <source>
        <dbReference type="ARBA" id="ARBA00023239"/>
    </source>
</evidence>
<comment type="caution">
    <text evidence="9">The sequence shown here is derived from an EMBL/GenBank/DDBJ whole genome shotgun (WGS) entry which is preliminary data.</text>
</comment>
<evidence type="ECO:0000256" key="2">
    <source>
        <dbReference type="ARBA" id="ARBA00004754"/>
    </source>
</evidence>
<dbReference type="InterPro" id="IPR018020">
    <property type="entry name" value="OHCU_decarboxylase"/>
</dbReference>
<comment type="pathway">
    <text evidence="2">Purine metabolism; urate degradation; (S)-allantoin from urate: step 3/3.</text>
</comment>
<dbReference type="Pfam" id="PF09349">
    <property type="entry name" value="OHCU_decarbox"/>
    <property type="match status" value="1"/>
</dbReference>
<evidence type="ECO:0000313" key="9">
    <source>
        <dbReference type="EMBL" id="GHC86121.1"/>
    </source>
</evidence>
<dbReference type="InterPro" id="IPR017595">
    <property type="entry name" value="OHCU_decarboxylase-2"/>
</dbReference>
<dbReference type="SUPFAM" id="SSF158694">
    <property type="entry name" value="UraD-Like"/>
    <property type="match status" value="1"/>
</dbReference>
<organism evidence="9 10">
    <name type="scientific">Streptomyces finlayi</name>
    <dbReference type="NCBI Taxonomy" id="67296"/>
    <lineage>
        <taxon>Bacteria</taxon>
        <taxon>Bacillati</taxon>
        <taxon>Actinomycetota</taxon>
        <taxon>Actinomycetes</taxon>
        <taxon>Kitasatosporales</taxon>
        <taxon>Streptomycetaceae</taxon>
        <taxon>Streptomyces</taxon>
    </lineage>
</organism>
<keyword evidence="4" id="KW-0659">Purine metabolism</keyword>
<dbReference type="GO" id="GO:0006144">
    <property type="term" value="P:purine nucleobase metabolic process"/>
    <property type="evidence" value="ECO:0007669"/>
    <property type="project" value="UniProtKB-KW"/>
</dbReference>
<dbReference type="NCBIfam" id="TIGR03180">
    <property type="entry name" value="UraD_2"/>
    <property type="match status" value="1"/>
</dbReference>
<dbReference type="EMBL" id="BMVC01000003">
    <property type="protein sequence ID" value="GHC86121.1"/>
    <property type="molecule type" value="Genomic_DNA"/>
</dbReference>
<name>A0A918WUZ6_9ACTN</name>
<keyword evidence="5" id="KW-0210">Decarboxylase</keyword>
<comment type="catalytic activity">
    <reaction evidence="1">
        <text>5-hydroxy-2-oxo-4-ureido-2,5-dihydro-1H-imidazole-5-carboxylate + H(+) = (S)-allantoin + CO2</text>
        <dbReference type="Rhea" id="RHEA:26301"/>
        <dbReference type="ChEBI" id="CHEBI:15378"/>
        <dbReference type="ChEBI" id="CHEBI:15678"/>
        <dbReference type="ChEBI" id="CHEBI:16526"/>
        <dbReference type="ChEBI" id="CHEBI:58639"/>
        <dbReference type="EC" id="4.1.1.97"/>
    </reaction>
</comment>
<proteinExistence type="predicted"/>
<dbReference type="EC" id="4.1.1.97" evidence="3"/>
<accession>A0A918WUZ6</accession>
<reference evidence="9" key="1">
    <citation type="journal article" date="2014" name="Int. J. Syst. Evol. Microbiol.">
        <title>Complete genome sequence of Corynebacterium casei LMG S-19264T (=DSM 44701T), isolated from a smear-ripened cheese.</title>
        <authorList>
            <consortium name="US DOE Joint Genome Institute (JGI-PGF)"/>
            <person name="Walter F."/>
            <person name="Albersmeier A."/>
            <person name="Kalinowski J."/>
            <person name="Ruckert C."/>
        </authorList>
    </citation>
    <scope>NUCLEOTIDE SEQUENCE</scope>
    <source>
        <strain evidence="9">JCM 4637</strain>
    </source>
</reference>
<dbReference type="Gene3D" id="1.10.3330.10">
    <property type="entry name" value="Oxo-4-hydroxy-4-carboxy-5-ureidoimidazoline decarboxylase"/>
    <property type="match status" value="1"/>
</dbReference>